<gene>
    <name evidence="4" type="ORF">I4641_08800</name>
</gene>
<feature type="transmembrane region" description="Helical" evidence="2">
    <location>
        <begin position="96"/>
        <end position="117"/>
    </location>
</feature>
<dbReference type="PANTHER" id="PTHR33222">
    <property type="match status" value="1"/>
</dbReference>
<evidence type="ECO:0000313" key="5">
    <source>
        <dbReference type="Proteomes" id="UP000729733"/>
    </source>
</evidence>
<protein>
    <submittedName>
        <fullName evidence="4">CAAD domain-containing protein</fullName>
    </submittedName>
</protein>
<dbReference type="Pfam" id="PF14159">
    <property type="entry name" value="CAAD"/>
    <property type="match status" value="1"/>
</dbReference>
<evidence type="ECO:0000256" key="1">
    <source>
        <dbReference type="ARBA" id="ARBA00004141"/>
    </source>
</evidence>
<reference evidence="4" key="1">
    <citation type="journal article" date="2021" name="Antonie Van Leeuwenhoek">
        <title>Draft genome and description of Waterburya agarophytonicola gen. nov. sp. nov. (Pleurocapsales, Cyanobacteria): a seaweed symbiont.</title>
        <authorList>
            <person name="Bonthond G."/>
            <person name="Shalygin S."/>
            <person name="Bayer T."/>
            <person name="Weinberger F."/>
        </authorList>
    </citation>
    <scope>NUCLEOTIDE SEQUENCE</scope>
    <source>
        <strain evidence="4">KI4</strain>
    </source>
</reference>
<keyword evidence="5" id="KW-1185">Reference proteome</keyword>
<comment type="subcellular location">
    <subcellularLocation>
        <location evidence="1">Membrane</location>
        <topology evidence="1">Multi-pass membrane protein</topology>
    </subcellularLocation>
</comment>
<name>A0A964FGY0_9CYAN</name>
<dbReference type="RefSeq" id="WP_229640112.1">
    <property type="nucleotide sequence ID" value="NZ_JADWDC010000016.1"/>
</dbReference>
<evidence type="ECO:0000313" key="4">
    <source>
        <dbReference type="EMBL" id="MCC0177074.1"/>
    </source>
</evidence>
<dbReference type="PANTHER" id="PTHR33222:SF4">
    <property type="entry name" value="PROTEIN CURVATURE THYLAKOID 1A, CHLOROPLASTIC"/>
    <property type="match status" value="1"/>
</dbReference>
<keyword evidence="2" id="KW-1133">Transmembrane helix</keyword>
<feature type="transmembrane region" description="Helical" evidence="2">
    <location>
        <begin position="66"/>
        <end position="90"/>
    </location>
</feature>
<dbReference type="InterPro" id="IPR025564">
    <property type="entry name" value="CAAD_dom"/>
</dbReference>
<dbReference type="EMBL" id="JADWDC010000016">
    <property type="protein sequence ID" value="MCC0177074.1"/>
    <property type="molecule type" value="Genomic_DNA"/>
</dbReference>
<comment type="caution">
    <text evidence="4">The sequence shown here is derived from an EMBL/GenBank/DDBJ whole genome shotgun (WGS) entry which is preliminary data.</text>
</comment>
<evidence type="ECO:0000259" key="3">
    <source>
        <dbReference type="Pfam" id="PF14159"/>
    </source>
</evidence>
<evidence type="ECO:0000256" key="2">
    <source>
        <dbReference type="SAM" id="Phobius"/>
    </source>
</evidence>
<dbReference type="GO" id="GO:0009579">
    <property type="term" value="C:thylakoid"/>
    <property type="evidence" value="ECO:0007669"/>
    <property type="project" value="InterPro"/>
</dbReference>
<proteinExistence type="predicted"/>
<keyword evidence="2" id="KW-0812">Transmembrane</keyword>
<dbReference type="GO" id="GO:0016020">
    <property type="term" value="C:membrane"/>
    <property type="evidence" value="ECO:0007669"/>
    <property type="project" value="UniProtKB-SubCell"/>
</dbReference>
<dbReference type="AlphaFoldDB" id="A0A964FGY0"/>
<dbReference type="Proteomes" id="UP000729733">
    <property type="component" value="Unassembled WGS sequence"/>
</dbReference>
<sequence>MEANTPEVTETQVSTTGLSGETAGKITATKSAPKDTQVQEYLNIGTSFLSQIFEYIKEFVDENQKLLVNLLLIFLGIVAVKVTLAIVAAINDIPLLAPMFELVGLGYTGWFVYRYLLTKSSRQELVQEFESLKTQVVGKE</sequence>
<keyword evidence="2" id="KW-0472">Membrane</keyword>
<dbReference type="InterPro" id="IPR033344">
    <property type="entry name" value="CURT1"/>
</dbReference>
<feature type="domain" description="Cyanobacterial aminoacyl-tRNA synthetase CAAD" evidence="3">
    <location>
        <begin position="54"/>
        <end position="138"/>
    </location>
</feature>
<organism evidence="4 5">
    <name type="scientific">Waterburya agarophytonicola KI4</name>
    <dbReference type="NCBI Taxonomy" id="2874699"/>
    <lineage>
        <taxon>Bacteria</taxon>
        <taxon>Bacillati</taxon>
        <taxon>Cyanobacteriota</taxon>
        <taxon>Cyanophyceae</taxon>
        <taxon>Pleurocapsales</taxon>
        <taxon>Hyellaceae</taxon>
        <taxon>Waterburya</taxon>
        <taxon>Waterburya agarophytonicola</taxon>
    </lineage>
</organism>
<accession>A0A964FGY0</accession>